<feature type="domain" description="SHOCT" evidence="2">
    <location>
        <begin position="175"/>
        <end position="201"/>
    </location>
</feature>
<keyword evidence="1" id="KW-0472">Membrane</keyword>
<sequence>MIASDADPRAYAALKPIASTLPYVATGVTAIAAMILLGVAASVWAGQFAGRIVDWVAAGLPLTCNVCGLGQAGTPAFSGIAYVSAFSRDAAGTHTFAQRLPAAYPPAYRYLSAGFVCFAMLALAVVIVLLARPSANRFFRPATQSVAVPVFYYPDASQWLPNTEATQPTAEQQSQLSVLVRRHQRGELTDEEFGAARQRLLGGS</sequence>
<dbReference type="EMBL" id="JAATVY010000012">
    <property type="protein sequence ID" value="NJC71483.1"/>
    <property type="molecule type" value="Genomic_DNA"/>
</dbReference>
<comment type="caution">
    <text evidence="3">The sequence shown here is derived from an EMBL/GenBank/DDBJ whole genome shotgun (WGS) entry which is preliminary data.</text>
</comment>
<evidence type="ECO:0000313" key="3">
    <source>
        <dbReference type="EMBL" id="NJC71483.1"/>
    </source>
</evidence>
<dbReference type="Proteomes" id="UP000722989">
    <property type="component" value="Unassembled WGS sequence"/>
</dbReference>
<evidence type="ECO:0000256" key="1">
    <source>
        <dbReference type="SAM" id="Phobius"/>
    </source>
</evidence>
<keyword evidence="1" id="KW-1133">Transmembrane helix</keyword>
<organism evidence="3 4">
    <name type="scientific">Planosporangium thailandense</name>
    <dbReference type="NCBI Taxonomy" id="765197"/>
    <lineage>
        <taxon>Bacteria</taxon>
        <taxon>Bacillati</taxon>
        <taxon>Actinomycetota</taxon>
        <taxon>Actinomycetes</taxon>
        <taxon>Micromonosporales</taxon>
        <taxon>Micromonosporaceae</taxon>
        <taxon>Planosporangium</taxon>
    </lineage>
</organism>
<dbReference type="RefSeq" id="WP_167926395.1">
    <property type="nucleotide sequence ID" value="NZ_JAATVY010000012.1"/>
</dbReference>
<accession>A0ABX0Y225</accession>
<name>A0ABX0Y225_9ACTN</name>
<evidence type="ECO:0000313" key="4">
    <source>
        <dbReference type="Proteomes" id="UP000722989"/>
    </source>
</evidence>
<dbReference type="InterPro" id="IPR018649">
    <property type="entry name" value="SHOCT"/>
</dbReference>
<protein>
    <recommendedName>
        <fullName evidence="2">SHOCT domain-containing protein</fullName>
    </recommendedName>
</protein>
<keyword evidence="4" id="KW-1185">Reference proteome</keyword>
<proteinExistence type="predicted"/>
<reference evidence="3 4" key="1">
    <citation type="submission" date="2020-03" db="EMBL/GenBank/DDBJ databases">
        <title>WGS of the type strain of Planosporangium spp.</title>
        <authorList>
            <person name="Thawai C."/>
        </authorList>
    </citation>
    <scope>NUCLEOTIDE SEQUENCE [LARGE SCALE GENOMIC DNA]</scope>
    <source>
        <strain evidence="3 4">TBRC 5610</strain>
    </source>
</reference>
<feature type="transmembrane region" description="Helical" evidence="1">
    <location>
        <begin position="21"/>
        <end position="45"/>
    </location>
</feature>
<dbReference type="Pfam" id="PF09851">
    <property type="entry name" value="SHOCT"/>
    <property type="match status" value="1"/>
</dbReference>
<gene>
    <name evidence="3" type="ORF">HC031_17415</name>
</gene>
<feature type="transmembrane region" description="Helical" evidence="1">
    <location>
        <begin position="110"/>
        <end position="131"/>
    </location>
</feature>
<evidence type="ECO:0000259" key="2">
    <source>
        <dbReference type="Pfam" id="PF09851"/>
    </source>
</evidence>
<keyword evidence="1" id="KW-0812">Transmembrane</keyword>